<evidence type="ECO:0000313" key="8">
    <source>
        <dbReference type="WBParaSite" id="ACRNAN_Path_1316.g5164.t3"/>
    </source>
</evidence>
<feature type="compositionally biased region" description="Basic and acidic residues" evidence="4">
    <location>
        <begin position="266"/>
        <end position="278"/>
    </location>
</feature>
<dbReference type="PROSITE" id="PS50106">
    <property type="entry name" value="PDZ"/>
    <property type="match status" value="2"/>
</dbReference>
<sequence>MASLETSSENRAETSKSPVTTFSNVPSPAPPYFANPFVAPFMPQAQQSATSNVVSGSVPSGNSPSSTPPTNTSPFPGVDHADYRMNPFTGGYYLSPSQYQEMMQQYMQNLMLATAQQQQHQGQQFPGDLSKFPPEMTNGLDSTTLANLTSLNLNSQPSTSHQQHSHQIPPVSATTQSTPSKMSTTSSIGLPSGEPSSTACSSPSPSLGMSTNNRLMTESPILKSDALKKSMTESPKPTPFENMVDETEPSSSQSEEFASNNPNEISHIEKNNNKDEKLALQTSSEGMSIEETPQNLELENSEVLKEEIEGPQFSEKDEETRKDSTASGLENGSGSNSSRSSAIADDSKTSNLIKKQMNEIEKEINRRIQNKNIKKMDENELAQLLSDHGFGSFVDSSTGSIEANNAANQLSALFSANFATGDQAGAPYTQAFLQQEETQPRPSLNQLRSSFSPPESSPPATAFQATAMMGGFLPANMGIPGATSFVPFGYGVQLQPAQPPNQMPMGFSPLNGPMSPFYPAAAVPGQPFQPQMAPMPQMGFQANLQTMQQPAQPGAITPEMAAALLQQLQKHNPDLLQNLVAQATGTPPSQQQPTTSTTPGPTIPPPPSNTAQNHTGKNSITSPTTTTSPWVEENGWNALTKRHSLGSTNSNGSNSNVGENKENSGDQQEPVWVMRETYLKRLEREEQRKKELTAQENGLIGAHEKTNGTLDENDLEETDKLLTKDPNEVVEEAIKSKKSSAGKKEVMVHEPAVLIEGVLFRARYLGSTQMTCDGRQTKSSRMAQAQDAVARVKAPDGEFQPSTEIDLFISTEKIMVLNTDLQRISETDVRQDILMDHSLRSISYIADIGDLVVLMARRVPQANGSDDEDESVRKTPKVICHVFESEEAAFIAQSIGQAFQVAYVEFLRANGIDDPAYLREIDYQEVLNAQELMGEELELFARKETQKDVVVPKKCGEPLGIVVVESGWGSMLPTVVIANMAPGGPASRSNMLNIGDQIIAINGISLVGLPLAAAQTNIKNAKSSTAVRLTVVSTPPVVEVRIKRPDTKYQLGFSVQNGVICSLLRGGIAERGGIRVGHRIIEINHQSVVAVPHEKIVNMLATATGEIQMKTMPTSMFRLLTGQEIPNYI</sequence>
<dbReference type="Gene3D" id="2.30.42.10">
    <property type="match status" value="2"/>
</dbReference>
<feature type="compositionally biased region" description="Polar residues" evidence="4">
    <location>
        <begin position="436"/>
        <end position="448"/>
    </location>
</feature>
<evidence type="ECO:0000259" key="5">
    <source>
        <dbReference type="PROSITE" id="PS01179"/>
    </source>
</evidence>
<dbReference type="CDD" id="cd01208">
    <property type="entry name" value="PTB_X11"/>
    <property type="match status" value="1"/>
</dbReference>
<evidence type="ECO:0000256" key="3">
    <source>
        <dbReference type="ARBA" id="ARBA00022737"/>
    </source>
</evidence>
<dbReference type="GO" id="GO:0005886">
    <property type="term" value="C:plasma membrane"/>
    <property type="evidence" value="ECO:0007669"/>
    <property type="project" value="TreeGrafter"/>
</dbReference>
<dbReference type="WBParaSite" id="ACRNAN_Path_1316.g5164.t3">
    <property type="protein sequence ID" value="ACRNAN_Path_1316.g5164.t3"/>
    <property type="gene ID" value="ACRNAN_Path_1316.g5164"/>
</dbReference>
<feature type="compositionally biased region" description="Polar residues" evidence="4">
    <location>
        <begin position="172"/>
        <end position="189"/>
    </location>
</feature>
<feature type="compositionally biased region" description="Low complexity" evidence="4">
    <location>
        <begin position="584"/>
        <end position="600"/>
    </location>
</feature>
<feature type="compositionally biased region" description="Basic and acidic residues" evidence="4">
    <location>
        <begin position="302"/>
        <end position="324"/>
    </location>
</feature>
<dbReference type="InterPro" id="IPR036034">
    <property type="entry name" value="PDZ_sf"/>
</dbReference>
<dbReference type="SMART" id="SM00228">
    <property type="entry name" value="PDZ"/>
    <property type="match status" value="2"/>
</dbReference>
<dbReference type="PANTHER" id="PTHR12345:SF16">
    <property type="entry name" value="X11L, ISOFORM F-RELATED"/>
    <property type="match status" value="1"/>
</dbReference>
<feature type="compositionally biased region" description="Polar residues" evidence="4">
    <location>
        <begin position="249"/>
        <end position="264"/>
    </location>
</feature>
<feature type="region of interest" description="Disordered" evidence="4">
    <location>
        <begin position="46"/>
        <end position="81"/>
    </location>
</feature>
<dbReference type="SUPFAM" id="SSF50156">
    <property type="entry name" value="PDZ domain-like"/>
    <property type="match status" value="2"/>
</dbReference>
<keyword evidence="1" id="KW-0813">Transport</keyword>
<reference evidence="8" key="1">
    <citation type="submission" date="2022-11" db="UniProtKB">
        <authorList>
            <consortium name="WormBaseParasite"/>
        </authorList>
    </citation>
    <scope>IDENTIFICATION</scope>
</reference>
<dbReference type="InterPro" id="IPR001478">
    <property type="entry name" value="PDZ"/>
</dbReference>
<evidence type="ECO:0000256" key="2">
    <source>
        <dbReference type="ARBA" id="ARBA00022553"/>
    </source>
</evidence>
<dbReference type="Gene3D" id="2.30.29.30">
    <property type="entry name" value="Pleckstrin-homology domain (PH domain)/Phosphotyrosine-binding domain (PTB)"/>
    <property type="match status" value="1"/>
</dbReference>
<name>A0A914BYW9_9BILA</name>
<keyword evidence="2" id="KW-0597">Phosphoprotein</keyword>
<feature type="compositionally biased region" description="Low complexity" evidence="4">
    <location>
        <begin position="191"/>
        <end position="206"/>
    </location>
</feature>
<dbReference type="GO" id="GO:0007268">
    <property type="term" value="P:chemical synaptic transmission"/>
    <property type="evidence" value="ECO:0007669"/>
    <property type="project" value="TreeGrafter"/>
</dbReference>
<feature type="compositionally biased region" description="Low complexity" evidence="4">
    <location>
        <begin position="645"/>
        <end position="658"/>
    </location>
</feature>
<keyword evidence="7" id="KW-1185">Reference proteome</keyword>
<organism evidence="7 8">
    <name type="scientific">Acrobeloides nanus</name>
    <dbReference type="NCBI Taxonomy" id="290746"/>
    <lineage>
        <taxon>Eukaryota</taxon>
        <taxon>Metazoa</taxon>
        <taxon>Ecdysozoa</taxon>
        <taxon>Nematoda</taxon>
        <taxon>Chromadorea</taxon>
        <taxon>Rhabditida</taxon>
        <taxon>Tylenchina</taxon>
        <taxon>Cephalobomorpha</taxon>
        <taxon>Cephaloboidea</taxon>
        <taxon>Cephalobidae</taxon>
        <taxon>Acrobeloides</taxon>
    </lineage>
</organism>
<dbReference type="GO" id="GO:0043197">
    <property type="term" value="C:dendritic spine"/>
    <property type="evidence" value="ECO:0007669"/>
    <property type="project" value="TreeGrafter"/>
</dbReference>
<dbReference type="InterPro" id="IPR011993">
    <property type="entry name" value="PH-like_dom_sf"/>
</dbReference>
<dbReference type="CDD" id="cd06793">
    <property type="entry name" value="PDZ2_APBA1_3-like"/>
    <property type="match status" value="1"/>
</dbReference>
<feature type="compositionally biased region" description="Polar residues" evidence="4">
    <location>
        <begin position="609"/>
        <end position="620"/>
    </location>
</feature>
<feature type="compositionally biased region" description="Polar residues" evidence="4">
    <location>
        <begin position="207"/>
        <end position="216"/>
    </location>
</feature>
<dbReference type="PANTHER" id="PTHR12345">
    <property type="entry name" value="SYNTENIN RELATED"/>
    <property type="match status" value="1"/>
</dbReference>
<dbReference type="SUPFAM" id="SSF50729">
    <property type="entry name" value="PH domain-like"/>
    <property type="match status" value="1"/>
</dbReference>
<keyword evidence="3" id="KW-0677">Repeat</keyword>
<evidence type="ECO:0000259" key="6">
    <source>
        <dbReference type="PROSITE" id="PS50106"/>
    </source>
</evidence>
<dbReference type="Proteomes" id="UP000887540">
    <property type="component" value="Unplaced"/>
</dbReference>
<feature type="compositionally biased region" description="Low complexity" evidence="4">
    <location>
        <begin position="140"/>
        <end position="170"/>
    </location>
</feature>
<evidence type="ECO:0000313" key="7">
    <source>
        <dbReference type="Proteomes" id="UP000887540"/>
    </source>
</evidence>
<dbReference type="InterPro" id="IPR006020">
    <property type="entry name" value="PTB/PI_dom"/>
</dbReference>
<dbReference type="PROSITE" id="PS01179">
    <property type="entry name" value="PID"/>
    <property type="match status" value="1"/>
</dbReference>
<feature type="domain" description="PDZ" evidence="6">
    <location>
        <begin position="948"/>
        <end position="1033"/>
    </location>
</feature>
<evidence type="ECO:0000256" key="1">
    <source>
        <dbReference type="ARBA" id="ARBA00022448"/>
    </source>
</evidence>
<feature type="compositionally biased region" description="Low complexity" evidence="4">
    <location>
        <begin position="51"/>
        <end position="77"/>
    </location>
</feature>
<feature type="compositionally biased region" description="Low complexity" evidence="4">
    <location>
        <begin position="332"/>
        <end position="344"/>
    </location>
</feature>
<dbReference type="FunFam" id="2.30.42.10:FF:000007">
    <property type="entry name" value="Amyloid beta A4 protein-binding family A member"/>
    <property type="match status" value="1"/>
</dbReference>
<feature type="region of interest" description="Disordered" evidence="4">
    <location>
        <begin position="584"/>
        <end position="670"/>
    </location>
</feature>
<dbReference type="GO" id="GO:0005737">
    <property type="term" value="C:cytoplasm"/>
    <property type="evidence" value="ECO:0007669"/>
    <property type="project" value="TreeGrafter"/>
</dbReference>
<accession>A0A914BYW9</accession>
<feature type="region of interest" description="Disordered" evidence="4">
    <location>
        <begin position="436"/>
        <end position="459"/>
    </location>
</feature>
<feature type="region of interest" description="Disordered" evidence="4">
    <location>
        <begin position="1"/>
        <end position="26"/>
    </location>
</feature>
<dbReference type="Pfam" id="PF00640">
    <property type="entry name" value="PID"/>
    <property type="match status" value="1"/>
</dbReference>
<feature type="domain" description="PDZ" evidence="6">
    <location>
        <begin position="1039"/>
        <end position="1115"/>
    </location>
</feature>
<dbReference type="Pfam" id="PF00595">
    <property type="entry name" value="PDZ"/>
    <property type="match status" value="2"/>
</dbReference>
<proteinExistence type="predicted"/>
<feature type="compositionally biased region" description="Polar residues" evidence="4">
    <location>
        <begin position="280"/>
        <end position="298"/>
    </location>
</feature>
<feature type="region of interest" description="Disordered" evidence="4">
    <location>
        <begin position="117"/>
        <end position="353"/>
    </location>
</feature>
<feature type="domain" description="PID" evidence="5">
    <location>
        <begin position="757"/>
        <end position="935"/>
    </location>
</feature>
<dbReference type="CDD" id="cd06720">
    <property type="entry name" value="PDZ1_APBA1_3-like"/>
    <property type="match status" value="1"/>
</dbReference>
<dbReference type="AlphaFoldDB" id="A0A914BYW9"/>
<dbReference type="SMART" id="SM00462">
    <property type="entry name" value="PTB"/>
    <property type="match status" value="1"/>
</dbReference>
<protein>
    <submittedName>
        <fullName evidence="8">Uncharacterized protein</fullName>
    </submittedName>
</protein>
<evidence type="ECO:0000256" key="4">
    <source>
        <dbReference type="SAM" id="MobiDB-lite"/>
    </source>
</evidence>
<feature type="compositionally biased region" description="Polar residues" evidence="4">
    <location>
        <begin position="15"/>
        <end position="26"/>
    </location>
</feature>
<dbReference type="InterPro" id="IPR051230">
    <property type="entry name" value="APP-Binding"/>
</dbReference>